<dbReference type="GO" id="GO:0004092">
    <property type="term" value="F:carnitine O-acetyltransferase activity"/>
    <property type="evidence" value="ECO:0007669"/>
    <property type="project" value="TreeGrafter"/>
</dbReference>
<dbReference type="InterPro" id="IPR039551">
    <property type="entry name" value="Cho/carn_acyl_trans"/>
</dbReference>
<dbReference type="GO" id="GO:0009437">
    <property type="term" value="P:carnitine metabolic process"/>
    <property type="evidence" value="ECO:0007669"/>
    <property type="project" value="TreeGrafter"/>
</dbReference>
<dbReference type="Pfam" id="PF00755">
    <property type="entry name" value="Carn_acyltransf"/>
    <property type="match status" value="1"/>
</dbReference>
<dbReference type="GO" id="GO:0005739">
    <property type="term" value="C:mitochondrion"/>
    <property type="evidence" value="ECO:0007669"/>
    <property type="project" value="TreeGrafter"/>
</dbReference>
<reference evidence="4" key="1">
    <citation type="submission" date="2015-09" db="EMBL/GenBank/DDBJ databases">
        <authorList>
            <consortium name="Pathogen Informatics"/>
        </authorList>
    </citation>
    <scope>NUCLEOTIDE SEQUENCE [LARGE SCALE GENOMIC DNA]</scope>
    <source>
        <strain evidence="4">Lake Konstanz</strain>
    </source>
</reference>
<protein>
    <submittedName>
        <fullName evidence="3">Carnitine O-acetyltransferase, putative</fullName>
    </submittedName>
</protein>
<dbReference type="EMBL" id="CYKH01000948">
    <property type="protein sequence ID" value="CUG71609.1"/>
    <property type="molecule type" value="Genomic_DNA"/>
</dbReference>
<name>A0A0S4J3I9_BODSA</name>
<evidence type="ECO:0000313" key="4">
    <source>
        <dbReference type="Proteomes" id="UP000051952"/>
    </source>
</evidence>
<dbReference type="SUPFAM" id="SSF52777">
    <property type="entry name" value="CoA-dependent acyltransferases"/>
    <property type="match status" value="1"/>
</dbReference>
<dbReference type="OMA" id="TEEIRCT"/>
<organism evidence="3 4">
    <name type="scientific">Bodo saltans</name>
    <name type="common">Flagellated protozoan</name>
    <dbReference type="NCBI Taxonomy" id="75058"/>
    <lineage>
        <taxon>Eukaryota</taxon>
        <taxon>Discoba</taxon>
        <taxon>Euglenozoa</taxon>
        <taxon>Kinetoplastea</taxon>
        <taxon>Metakinetoplastina</taxon>
        <taxon>Eubodonida</taxon>
        <taxon>Bodonidae</taxon>
        <taxon>Bodo</taxon>
    </lineage>
</organism>
<evidence type="ECO:0000256" key="1">
    <source>
        <dbReference type="ARBA" id="ARBA00005232"/>
    </source>
</evidence>
<comment type="similarity">
    <text evidence="1">Belongs to the carnitine/choline acetyltransferase family.</text>
</comment>
<gene>
    <name evidence="3" type="ORF">BSAL_05750</name>
</gene>
<dbReference type="Gene3D" id="3.30.559.10">
    <property type="entry name" value="Chloramphenicol acetyltransferase-like domain"/>
    <property type="match status" value="1"/>
</dbReference>
<keyword evidence="3" id="KW-0808">Transferase</keyword>
<dbReference type="OrthoDB" id="240216at2759"/>
<dbReference type="VEuPathDB" id="TriTrypDB:BSAL_05750"/>
<evidence type="ECO:0000313" key="3">
    <source>
        <dbReference type="EMBL" id="CUG71609.1"/>
    </source>
</evidence>
<dbReference type="AlphaFoldDB" id="A0A0S4J3I9"/>
<feature type="domain" description="Choline/carnitine acyltransferase" evidence="2">
    <location>
        <begin position="1"/>
        <end position="166"/>
    </location>
</feature>
<keyword evidence="4" id="KW-1185">Reference proteome</keyword>
<feature type="non-terminal residue" evidence="3">
    <location>
        <position position="1"/>
    </location>
</feature>
<dbReference type="PANTHER" id="PTHR22589:SF29">
    <property type="entry name" value="MITOCHONDRIAL CARNITINE O-ACETYLTRANSFERASE-RELATED"/>
    <property type="match status" value="1"/>
</dbReference>
<proteinExistence type="inferred from homology"/>
<sequence>AFQLTYYRLFGRNDATYEAASTRAFLHGRTETVRSVTRAAADFCHVVCSGCSHLFDAQEALRAAAAEHVRLMTAAKHGLGIDRHFFGLERIARRPSKRSFAVKHRVPSLFEDPVFRKQKHWNMSTSHCGSTSLNMFGFGPVVLDGLGLGYMIFNEEIHVVVTCKSQRYVAKHHPRLFHSNRNAAGFATMLKESLHTMKRIIGGDHQGNPIVVKRSSL</sequence>
<dbReference type="Proteomes" id="UP000051952">
    <property type="component" value="Unassembled WGS sequence"/>
</dbReference>
<accession>A0A0S4J3I9</accession>
<dbReference type="PANTHER" id="PTHR22589">
    <property type="entry name" value="CARNITINE O-ACYLTRANSFERASE"/>
    <property type="match status" value="1"/>
</dbReference>
<dbReference type="InterPro" id="IPR023213">
    <property type="entry name" value="CAT-like_dom_sf"/>
</dbReference>
<evidence type="ECO:0000259" key="2">
    <source>
        <dbReference type="Pfam" id="PF00755"/>
    </source>
</evidence>
<dbReference type="InterPro" id="IPR000542">
    <property type="entry name" value="Carn_acyl_trans"/>
</dbReference>